<dbReference type="Gene3D" id="3.20.20.80">
    <property type="entry name" value="Glycosidases"/>
    <property type="match status" value="1"/>
</dbReference>
<dbReference type="Pfam" id="PF16028">
    <property type="entry name" value="SLC3A2_N"/>
    <property type="match status" value="1"/>
</dbReference>
<evidence type="ECO:0000256" key="1">
    <source>
        <dbReference type="SAM" id="Phobius"/>
    </source>
</evidence>
<dbReference type="PANTHER" id="PTHR46673">
    <property type="entry name" value="4F2 CELL-SURFACE ANTIGEN HEAVY CHAIN"/>
    <property type="match status" value="1"/>
</dbReference>
<dbReference type="GO" id="GO:1903801">
    <property type="term" value="P:L-leucine import across plasma membrane"/>
    <property type="evidence" value="ECO:0007669"/>
    <property type="project" value="TreeGrafter"/>
</dbReference>
<dbReference type="GO" id="GO:0015823">
    <property type="term" value="P:phenylalanine transport"/>
    <property type="evidence" value="ECO:0007669"/>
    <property type="project" value="TreeGrafter"/>
</dbReference>
<dbReference type="GO" id="GO:0015180">
    <property type="term" value="F:L-alanine transmembrane transporter activity"/>
    <property type="evidence" value="ECO:0007669"/>
    <property type="project" value="TreeGrafter"/>
</dbReference>
<dbReference type="EMBL" id="JAINUG010000260">
    <property type="protein sequence ID" value="KAJ8385024.1"/>
    <property type="molecule type" value="Genomic_DNA"/>
</dbReference>
<dbReference type="InterPro" id="IPR042280">
    <property type="entry name" value="SLC3A2"/>
</dbReference>
<evidence type="ECO:0000259" key="2">
    <source>
        <dbReference type="SMART" id="SM00642"/>
    </source>
</evidence>
<dbReference type="Pfam" id="PF00128">
    <property type="entry name" value="Alpha-amylase"/>
    <property type="match status" value="1"/>
</dbReference>
<feature type="transmembrane region" description="Helical" evidence="1">
    <location>
        <begin position="73"/>
        <end position="93"/>
    </location>
</feature>
<reference evidence="3" key="1">
    <citation type="journal article" date="2023" name="Science">
        <title>Genome structures resolve the early diversification of teleost fishes.</title>
        <authorList>
            <person name="Parey E."/>
            <person name="Louis A."/>
            <person name="Montfort J."/>
            <person name="Bouchez O."/>
            <person name="Roques C."/>
            <person name="Iampietro C."/>
            <person name="Lluch J."/>
            <person name="Castinel A."/>
            <person name="Donnadieu C."/>
            <person name="Desvignes T."/>
            <person name="Floi Bucao C."/>
            <person name="Jouanno E."/>
            <person name="Wen M."/>
            <person name="Mejri S."/>
            <person name="Dirks R."/>
            <person name="Jansen H."/>
            <person name="Henkel C."/>
            <person name="Chen W.J."/>
            <person name="Zahm M."/>
            <person name="Cabau C."/>
            <person name="Klopp C."/>
            <person name="Thompson A.W."/>
            <person name="Robinson-Rechavi M."/>
            <person name="Braasch I."/>
            <person name="Lecointre G."/>
            <person name="Bobe J."/>
            <person name="Postlethwait J.H."/>
            <person name="Berthelot C."/>
            <person name="Roest Crollius H."/>
            <person name="Guiguen Y."/>
        </authorList>
    </citation>
    <scope>NUCLEOTIDE SEQUENCE</scope>
    <source>
        <strain evidence="3">NC1722</strain>
    </source>
</reference>
<name>A0AAD7RIU3_9TELE</name>
<dbReference type="GO" id="GO:0005975">
    <property type="term" value="P:carbohydrate metabolic process"/>
    <property type="evidence" value="ECO:0007669"/>
    <property type="project" value="InterPro"/>
</dbReference>
<dbReference type="GO" id="GO:1904273">
    <property type="term" value="P:L-alanine import across plasma membrane"/>
    <property type="evidence" value="ECO:0007669"/>
    <property type="project" value="TreeGrafter"/>
</dbReference>
<keyword evidence="4" id="KW-1185">Reference proteome</keyword>
<protein>
    <recommendedName>
        <fullName evidence="2">Glycosyl hydrolase family 13 catalytic domain-containing protein</fullName>
    </recommendedName>
</protein>
<feature type="domain" description="Glycosyl hydrolase family 13 catalytic" evidence="2">
    <location>
        <begin position="122"/>
        <end position="391"/>
    </location>
</feature>
<dbReference type="AlphaFoldDB" id="A0AAD7RIU3"/>
<dbReference type="GO" id="GO:0015173">
    <property type="term" value="F:aromatic amino acid transmembrane transporter activity"/>
    <property type="evidence" value="ECO:0007669"/>
    <property type="project" value="TreeGrafter"/>
</dbReference>
<dbReference type="PANTHER" id="PTHR46673:SF2">
    <property type="entry name" value="4F2 CELL-SURFACE ANTIGEN HEAVY CHAIN-LIKE"/>
    <property type="match status" value="1"/>
</dbReference>
<keyword evidence="1" id="KW-1133">Transmembrane helix</keyword>
<sequence length="510" mass="54913">MPLRVDGDPGYGSVAAAAATNPGLAGSQGGSETVPLLIPAAEPADRAPWEPMSKEELEQAAGGGWWKKVRSRLVLLFWLGWLAMLCAAIGIIVNSPRPVAPPLQWWQRALFYRLQPALLLASDGDGSGGIEGVRDHLPYLHSLGVGALVLEGILPQDAPPSGLMQLNRTLGTITQFQQLVTDGHDAGVRILLDLCNLNLLDPSQSESPGSVQKVLQFWLEQGVAGFGICDTDVAYSDQILQEWRVLVQEYSQEDNERIVVVRQLGQTVPALNDIGSAVNSSLVELVTRPLLPSSGHPLSALEVGIAIETVLLTPQEEWPSWTVGGAVPLELQRLLMVLSMTLPGTPVINYGEEISQSQNASMNWSLGLKEGQTDTGDDERRSRRSALGLFHSLSHSRSREEALLFGNFTFLPFSFSSSEVFTNSSSSPPSPSPPFLAFLRSWGCVHFLVLLNMGPSSRALDPSWIPSLPTGGVYVTSSGMDRVGSLSLDTLSVQSQEAVVIKLFEAGSYS</sequence>
<dbReference type="SMART" id="SM00642">
    <property type="entry name" value="Aamy"/>
    <property type="match status" value="1"/>
</dbReference>
<accession>A0AAD7RIU3</accession>
<dbReference type="InterPro" id="IPR017853">
    <property type="entry name" value="GH"/>
</dbReference>
<evidence type="ECO:0000313" key="4">
    <source>
        <dbReference type="Proteomes" id="UP001221898"/>
    </source>
</evidence>
<organism evidence="3 4">
    <name type="scientific">Aldrovandia affinis</name>
    <dbReference type="NCBI Taxonomy" id="143900"/>
    <lineage>
        <taxon>Eukaryota</taxon>
        <taxon>Metazoa</taxon>
        <taxon>Chordata</taxon>
        <taxon>Craniata</taxon>
        <taxon>Vertebrata</taxon>
        <taxon>Euteleostomi</taxon>
        <taxon>Actinopterygii</taxon>
        <taxon>Neopterygii</taxon>
        <taxon>Teleostei</taxon>
        <taxon>Notacanthiformes</taxon>
        <taxon>Halosauridae</taxon>
        <taxon>Aldrovandia</taxon>
    </lineage>
</organism>
<comment type="caution">
    <text evidence="3">The sequence shown here is derived from an EMBL/GenBank/DDBJ whole genome shotgun (WGS) entry which is preliminary data.</text>
</comment>
<dbReference type="GO" id="GO:0016323">
    <property type="term" value="C:basolateral plasma membrane"/>
    <property type="evidence" value="ECO:0007669"/>
    <property type="project" value="TreeGrafter"/>
</dbReference>
<dbReference type="Proteomes" id="UP001221898">
    <property type="component" value="Unassembled WGS sequence"/>
</dbReference>
<evidence type="ECO:0000313" key="3">
    <source>
        <dbReference type="EMBL" id="KAJ8385024.1"/>
    </source>
</evidence>
<dbReference type="InterPro" id="IPR031984">
    <property type="entry name" value="SLC3A2_N"/>
</dbReference>
<gene>
    <name evidence="3" type="ORF">AAFF_G00195540</name>
</gene>
<keyword evidence="1" id="KW-0812">Transmembrane</keyword>
<proteinExistence type="predicted"/>
<dbReference type="SUPFAM" id="SSF51445">
    <property type="entry name" value="(Trans)glycosidases"/>
    <property type="match status" value="1"/>
</dbReference>
<keyword evidence="1" id="KW-0472">Membrane</keyword>
<dbReference type="GO" id="GO:0016324">
    <property type="term" value="C:apical plasma membrane"/>
    <property type="evidence" value="ECO:0007669"/>
    <property type="project" value="TreeGrafter"/>
</dbReference>
<dbReference type="InterPro" id="IPR006047">
    <property type="entry name" value="GH13_cat_dom"/>
</dbReference>
<dbReference type="GO" id="GO:0015190">
    <property type="term" value="F:L-leucine transmembrane transporter activity"/>
    <property type="evidence" value="ECO:0007669"/>
    <property type="project" value="TreeGrafter"/>
</dbReference>